<dbReference type="GO" id="GO:0030313">
    <property type="term" value="C:cell envelope"/>
    <property type="evidence" value="ECO:0007669"/>
    <property type="project" value="UniProtKB-SubCell"/>
</dbReference>
<feature type="signal peptide" evidence="5">
    <location>
        <begin position="1"/>
        <end position="23"/>
    </location>
</feature>
<evidence type="ECO:0000259" key="6">
    <source>
        <dbReference type="SMART" id="SM00062"/>
    </source>
</evidence>
<evidence type="ECO:0000256" key="3">
    <source>
        <dbReference type="ARBA" id="ARBA00022729"/>
    </source>
</evidence>
<dbReference type="InterPro" id="IPR018313">
    <property type="entry name" value="SBP_3_CS"/>
</dbReference>
<dbReference type="SMART" id="SM00062">
    <property type="entry name" value="PBPb"/>
    <property type="match status" value="1"/>
</dbReference>
<organism evidence="7 8">
    <name type="scientific">Sutterella seckii</name>
    <dbReference type="NCBI Taxonomy" id="1944635"/>
    <lineage>
        <taxon>Bacteria</taxon>
        <taxon>Pseudomonadati</taxon>
        <taxon>Pseudomonadota</taxon>
        <taxon>Betaproteobacteria</taxon>
        <taxon>Burkholderiales</taxon>
        <taxon>Sutterellaceae</taxon>
        <taxon>Sutterella</taxon>
    </lineage>
</organism>
<dbReference type="PANTHER" id="PTHR35936:SF35">
    <property type="entry name" value="L-CYSTINE-BINDING PROTEIN TCYJ"/>
    <property type="match status" value="1"/>
</dbReference>
<dbReference type="PANTHER" id="PTHR35936">
    <property type="entry name" value="MEMBRANE-BOUND LYTIC MUREIN TRANSGLYCOSYLASE F"/>
    <property type="match status" value="1"/>
</dbReference>
<evidence type="ECO:0000256" key="2">
    <source>
        <dbReference type="ARBA" id="ARBA00010333"/>
    </source>
</evidence>
<accession>A0AAI9SDU2</accession>
<gene>
    <name evidence="7" type="ORF">GBM96_04895</name>
</gene>
<proteinExistence type="inferred from homology"/>
<dbReference type="InterPro" id="IPR001638">
    <property type="entry name" value="Solute-binding_3/MltF_N"/>
</dbReference>
<protein>
    <submittedName>
        <fullName evidence="7">Transporter substrate-binding domain-containing protein</fullName>
    </submittedName>
</protein>
<evidence type="ECO:0000256" key="1">
    <source>
        <dbReference type="ARBA" id="ARBA00004196"/>
    </source>
</evidence>
<evidence type="ECO:0000313" key="8">
    <source>
        <dbReference type="Proteomes" id="UP000469462"/>
    </source>
</evidence>
<keyword evidence="8" id="KW-1185">Reference proteome</keyword>
<dbReference type="PROSITE" id="PS01039">
    <property type="entry name" value="SBP_BACTERIAL_3"/>
    <property type="match status" value="1"/>
</dbReference>
<dbReference type="Pfam" id="PF00497">
    <property type="entry name" value="SBP_bac_3"/>
    <property type="match status" value="1"/>
</dbReference>
<comment type="subcellular location">
    <subcellularLocation>
        <location evidence="1">Cell envelope</location>
    </subcellularLocation>
</comment>
<dbReference type="SUPFAM" id="SSF53850">
    <property type="entry name" value="Periplasmic binding protein-like II"/>
    <property type="match status" value="1"/>
</dbReference>
<comment type="similarity">
    <text evidence="2 4">Belongs to the bacterial solute-binding protein 3 family.</text>
</comment>
<dbReference type="Gene3D" id="3.40.190.10">
    <property type="entry name" value="Periplasmic binding protein-like II"/>
    <property type="match status" value="2"/>
</dbReference>
<feature type="domain" description="Solute-binding protein family 3/N-terminal" evidence="6">
    <location>
        <begin position="66"/>
        <end position="287"/>
    </location>
</feature>
<dbReference type="EMBL" id="WEHW01000011">
    <property type="protein sequence ID" value="KAB7651714.1"/>
    <property type="molecule type" value="Genomic_DNA"/>
</dbReference>
<sequence length="291" mass="31177">MSTTFMSKTSRRAVIAAAFAAGALILSGCGEKTENAASQPSNAAPAAASSSVAKEDLLARVLKKGEITIATEGTWAPWTYHDEKNALTGFDVELGRRIAEKLGVKAVFIEGKWDGLLAGISAGRFDIMINGVDVTPERSKAFLFSEPYAFNRTVVMTKSDSDKVKTLDDLKGLSTANTISSTYAEIAEKHGAKVTGVDDLNQTFELLLSGRIDATLNAEVTYHDYMRAHPDAQIKIAAVDPDVIPVAIPMKPGEDSASMKAKLDEIIEGMRKSGELGNLSKQFFGGDLTQR</sequence>
<keyword evidence="3 5" id="KW-0732">Signal</keyword>
<comment type="caution">
    <text evidence="7">The sequence shown here is derived from an EMBL/GenBank/DDBJ whole genome shotgun (WGS) entry which is preliminary data.</text>
</comment>
<evidence type="ECO:0000313" key="7">
    <source>
        <dbReference type="EMBL" id="KAB7651714.1"/>
    </source>
</evidence>
<dbReference type="PROSITE" id="PS51318">
    <property type="entry name" value="TAT"/>
    <property type="match status" value="1"/>
</dbReference>
<dbReference type="AlphaFoldDB" id="A0AAI9SDU2"/>
<dbReference type="RefSeq" id="WP_139687197.1">
    <property type="nucleotide sequence ID" value="NZ_WEHW01000011.1"/>
</dbReference>
<reference evidence="7 8" key="1">
    <citation type="submission" date="2019-10" db="EMBL/GenBank/DDBJ databases">
        <title>Genome diversity of Sutterella seckii.</title>
        <authorList>
            <person name="Chaplin A.V."/>
            <person name="Sokolova S.R."/>
            <person name="Mosin K.A."/>
            <person name="Ivanova E.L."/>
            <person name="Kochetkova T.O."/>
            <person name="Goltsov A.Y."/>
            <person name="Trofimov D.Y."/>
            <person name="Efimov B.A."/>
        </authorList>
    </citation>
    <scope>NUCLEOTIDE SEQUENCE [LARGE SCALE GENOMIC DNA]</scope>
    <source>
        <strain evidence="7 8">ASD3426</strain>
    </source>
</reference>
<dbReference type="InterPro" id="IPR006311">
    <property type="entry name" value="TAT_signal"/>
</dbReference>
<feature type="chain" id="PRO_5042510134" evidence="5">
    <location>
        <begin position="24"/>
        <end position="291"/>
    </location>
</feature>
<dbReference type="Proteomes" id="UP000469462">
    <property type="component" value="Unassembled WGS sequence"/>
</dbReference>
<name>A0AAI9SDU2_9BURK</name>
<evidence type="ECO:0000256" key="4">
    <source>
        <dbReference type="RuleBase" id="RU003744"/>
    </source>
</evidence>
<evidence type="ECO:0000256" key="5">
    <source>
        <dbReference type="SAM" id="SignalP"/>
    </source>
</evidence>